<dbReference type="GO" id="GO:0008198">
    <property type="term" value="F:ferrous iron binding"/>
    <property type="evidence" value="ECO:0000318"/>
    <property type="project" value="GO_Central"/>
</dbReference>
<feature type="signal peptide" evidence="3">
    <location>
        <begin position="1"/>
        <end position="20"/>
    </location>
</feature>
<proteinExistence type="predicted"/>
<dbReference type="RefSeq" id="XP_009013836.1">
    <property type="nucleotide sequence ID" value="XM_009015588.1"/>
</dbReference>
<keyword evidence="1 3" id="KW-0732">Signal</keyword>
<evidence type="ECO:0000256" key="3">
    <source>
        <dbReference type="SAM" id="SignalP"/>
    </source>
</evidence>
<feature type="chain" id="PRO_5010980186" description="Calcineurin-like phosphoesterase domain-containing protein" evidence="3">
    <location>
        <begin position="21"/>
        <end position="309"/>
    </location>
</feature>
<dbReference type="InterPro" id="IPR029052">
    <property type="entry name" value="Metallo-depent_PP-like"/>
</dbReference>
<dbReference type="HOGENOM" id="CLU_043332_1_1_1"/>
<evidence type="ECO:0000313" key="5">
    <source>
        <dbReference type="EMBL" id="ESO08047.1"/>
    </source>
</evidence>
<evidence type="ECO:0000313" key="6">
    <source>
        <dbReference type="EnsemblMetazoa" id="HelroP169769"/>
    </source>
</evidence>
<dbReference type="OrthoDB" id="411211at2759"/>
<reference evidence="6" key="3">
    <citation type="submission" date="2015-06" db="UniProtKB">
        <authorList>
            <consortium name="EnsemblMetazoa"/>
        </authorList>
    </citation>
    <scope>IDENTIFICATION</scope>
</reference>
<protein>
    <recommendedName>
        <fullName evidence="4">Calcineurin-like phosphoesterase domain-containing protein</fullName>
    </recommendedName>
</protein>
<dbReference type="STRING" id="6412.T1F2B3"/>
<organism evidence="6 7">
    <name type="scientific">Helobdella robusta</name>
    <name type="common">Californian leech</name>
    <dbReference type="NCBI Taxonomy" id="6412"/>
    <lineage>
        <taxon>Eukaryota</taxon>
        <taxon>Metazoa</taxon>
        <taxon>Spiralia</taxon>
        <taxon>Lophotrochozoa</taxon>
        <taxon>Annelida</taxon>
        <taxon>Clitellata</taxon>
        <taxon>Hirudinea</taxon>
        <taxon>Rhynchobdellida</taxon>
        <taxon>Glossiphoniidae</taxon>
        <taxon>Helobdella</taxon>
    </lineage>
</organism>
<sequence>MSFMLVKLLFVGLLVSYVNTFHLIVIGDWGDDNENQYRTARGMSALCQTVKCNGIISTGDNIYPAGVKSVNDPRFNTSWRNVYNLKGIQDKYWLMSMGNHDHDGNYKAQIEYTNVEPRWHLPSLWYDAQFQSGAIHLFSIDTVSIEKSVYDYKKQLQWLEDKLSKSKATWKVVFGHHPPVTGGKYAPGVPKTHYKIVPLLEKYKVDLYLAGHDHNLQHISKDDVRNEETKWIVDYVVSGGGGRKLAPKTANAENELMKRGYKLRFFRSQFGFVSLEFSKSDLLNVRYFEVTKPDTIEITYTFNRTKSAI</sequence>
<dbReference type="InParanoid" id="T1F2B3"/>
<accession>T1F2B3</accession>
<dbReference type="OMA" id="LESRWVC"/>
<evidence type="ECO:0000313" key="7">
    <source>
        <dbReference type="Proteomes" id="UP000015101"/>
    </source>
</evidence>
<dbReference type="EMBL" id="AMQM01003380">
    <property type="status" value="NOT_ANNOTATED_CDS"/>
    <property type="molecule type" value="Genomic_DNA"/>
</dbReference>
<dbReference type="AlphaFoldDB" id="T1F2B3"/>
<dbReference type="eggNOG" id="KOG2679">
    <property type="taxonomic scope" value="Eukaryota"/>
</dbReference>
<dbReference type="PANTHER" id="PTHR10161:SF14">
    <property type="entry name" value="TARTRATE-RESISTANT ACID PHOSPHATASE TYPE 5"/>
    <property type="match status" value="1"/>
</dbReference>
<dbReference type="Proteomes" id="UP000015101">
    <property type="component" value="Unassembled WGS sequence"/>
</dbReference>
<reference evidence="5 7" key="2">
    <citation type="journal article" date="2013" name="Nature">
        <title>Insights into bilaterian evolution from three spiralian genomes.</title>
        <authorList>
            <person name="Simakov O."/>
            <person name="Marletaz F."/>
            <person name="Cho S.J."/>
            <person name="Edsinger-Gonzales E."/>
            <person name="Havlak P."/>
            <person name="Hellsten U."/>
            <person name="Kuo D.H."/>
            <person name="Larsson T."/>
            <person name="Lv J."/>
            <person name="Arendt D."/>
            <person name="Savage R."/>
            <person name="Osoegawa K."/>
            <person name="de Jong P."/>
            <person name="Grimwood J."/>
            <person name="Chapman J.A."/>
            <person name="Shapiro H."/>
            <person name="Aerts A."/>
            <person name="Otillar R.P."/>
            <person name="Terry A.Y."/>
            <person name="Boore J.L."/>
            <person name="Grigoriev I.V."/>
            <person name="Lindberg D.R."/>
            <person name="Seaver E.C."/>
            <person name="Weisblat D.A."/>
            <person name="Putnam N.H."/>
            <person name="Rokhsar D.S."/>
        </authorList>
    </citation>
    <scope>NUCLEOTIDE SEQUENCE</scope>
</reference>
<dbReference type="GeneID" id="20202963"/>
<dbReference type="EnsemblMetazoa" id="HelroT169769">
    <property type="protein sequence ID" value="HelroP169769"/>
    <property type="gene ID" value="HelroG169769"/>
</dbReference>
<dbReference type="CTD" id="20202963"/>
<dbReference type="PANTHER" id="PTHR10161">
    <property type="entry name" value="TARTRATE-RESISTANT ACID PHOSPHATASE TYPE 5"/>
    <property type="match status" value="1"/>
</dbReference>
<evidence type="ECO:0000256" key="1">
    <source>
        <dbReference type="ARBA" id="ARBA00022729"/>
    </source>
</evidence>
<feature type="domain" description="Calcineurin-like phosphoesterase" evidence="4">
    <location>
        <begin position="22"/>
        <end position="215"/>
    </location>
</feature>
<evidence type="ECO:0000259" key="4">
    <source>
        <dbReference type="Pfam" id="PF00149"/>
    </source>
</evidence>
<dbReference type="InterPro" id="IPR004843">
    <property type="entry name" value="Calcineurin-like_PHP"/>
</dbReference>
<keyword evidence="2" id="KW-0378">Hydrolase</keyword>
<dbReference type="EMBL" id="KB096134">
    <property type="protein sequence ID" value="ESO08047.1"/>
    <property type="molecule type" value="Genomic_DNA"/>
</dbReference>
<dbReference type="InterPro" id="IPR051558">
    <property type="entry name" value="Metallophosphoesterase_PAP"/>
</dbReference>
<dbReference type="Gene3D" id="3.60.21.10">
    <property type="match status" value="1"/>
</dbReference>
<dbReference type="GO" id="GO:0008199">
    <property type="term" value="F:ferric iron binding"/>
    <property type="evidence" value="ECO:0000318"/>
    <property type="project" value="GO_Central"/>
</dbReference>
<name>T1F2B3_HELRO</name>
<dbReference type="SUPFAM" id="SSF56300">
    <property type="entry name" value="Metallo-dependent phosphatases"/>
    <property type="match status" value="1"/>
</dbReference>
<dbReference type="Pfam" id="PF00149">
    <property type="entry name" value="Metallophos"/>
    <property type="match status" value="1"/>
</dbReference>
<reference evidence="7" key="1">
    <citation type="submission" date="2012-12" db="EMBL/GenBank/DDBJ databases">
        <authorList>
            <person name="Hellsten U."/>
            <person name="Grimwood J."/>
            <person name="Chapman J.A."/>
            <person name="Shapiro H."/>
            <person name="Aerts A."/>
            <person name="Otillar R.P."/>
            <person name="Terry A.Y."/>
            <person name="Boore J.L."/>
            <person name="Simakov O."/>
            <person name="Marletaz F."/>
            <person name="Cho S.-J."/>
            <person name="Edsinger-Gonzales E."/>
            <person name="Havlak P."/>
            <person name="Kuo D.-H."/>
            <person name="Larsson T."/>
            <person name="Lv J."/>
            <person name="Arendt D."/>
            <person name="Savage R."/>
            <person name="Osoegawa K."/>
            <person name="de Jong P."/>
            <person name="Lindberg D.R."/>
            <person name="Seaver E.C."/>
            <person name="Weisblat D.A."/>
            <person name="Putnam N.H."/>
            <person name="Grigoriev I.V."/>
            <person name="Rokhsar D.S."/>
        </authorList>
    </citation>
    <scope>NUCLEOTIDE SEQUENCE</scope>
</reference>
<evidence type="ECO:0000256" key="2">
    <source>
        <dbReference type="ARBA" id="ARBA00022801"/>
    </source>
</evidence>
<gene>
    <name evidence="6" type="primary">20202963</name>
    <name evidence="5" type="ORF">HELRODRAFT_169769</name>
</gene>
<keyword evidence="7" id="KW-1185">Reference proteome</keyword>
<dbReference type="GO" id="GO:0003993">
    <property type="term" value="F:acid phosphatase activity"/>
    <property type="evidence" value="ECO:0000318"/>
    <property type="project" value="GO_Central"/>
</dbReference>
<dbReference type="FunFam" id="3.60.21.10:FF:000094">
    <property type="entry name" value="Acid phosphatase"/>
    <property type="match status" value="1"/>
</dbReference>
<dbReference type="KEGG" id="hro:HELRODRAFT_169769"/>